<dbReference type="OrthoDB" id="9783700at2"/>
<feature type="chain" id="PRO_5030107219" evidence="1">
    <location>
        <begin position="25"/>
        <end position="260"/>
    </location>
</feature>
<dbReference type="Pfam" id="PF05096">
    <property type="entry name" value="Glu_cyclase_2"/>
    <property type="match status" value="1"/>
</dbReference>
<evidence type="ECO:0000313" key="2">
    <source>
        <dbReference type="EMBL" id="TPG06454.1"/>
    </source>
</evidence>
<keyword evidence="2" id="KW-0808">Transferase</keyword>
<keyword evidence="3" id="KW-1185">Reference proteome</keyword>
<dbReference type="AlphaFoldDB" id="A0A502C1B6"/>
<reference evidence="2 3" key="1">
    <citation type="journal article" date="2019" name="Environ. Microbiol.">
        <title>Species interactions and distinct microbial communities in high Arctic permafrost affected cryosols are associated with the CH4 and CO2 gas fluxes.</title>
        <authorList>
            <person name="Altshuler I."/>
            <person name="Hamel J."/>
            <person name="Turney S."/>
            <person name="Magnuson E."/>
            <person name="Levesque R."/>
            <person name="Greer C."/>
            <person name="Whyte L.G."/>
        </authorList>
    </citation>
    <scope>NUCLEOTIDE SEQUENCE [LARGE SCALE GENOMIC DNA]</scope>
    <source>
        <strain evidence="2 3">S13Y</strain>
    </source>
</reference>
<dbReference type="Proteomes" id="UP000319486">
    <property type="component" value="Unassembled WGS sequence"/>
</dbReference>
<organism evidence="2 3">
    <name type="scientific">Rhodanobacter glycinis</name>
    <dbReference type="NCBI Taxonomy" id="582702"/>
    <lineage>
        <taxon>Bacteria</taxon>
        <taxon>Pseudomonadati</taxon>
        <taxon>Pseudomonadota</taxon>
        <taxon>Gammaproteobacteria</taxon>
        <taxon>Lysobacterales</taxon>
        <taxon>Rhodanobacteraceae</taxon>
        <taxon>Rhodanobacter</taxon>
    </lineage>
</organism>
<evidence type="ECO:0000313" key="3">
    <source>
        <dbReference type="Proteomes" id="UP000319486"/>
    </source>
</evidence>
<accession>A0A502C1B6</accession>
<dbReference type="PANTHER" id="PTHR31270:SF1">
    <property type="entry name" value="GLUTAMINYL-PEPTIDE CYCLOTRANSFERASE"/>
    <property type="match status" value="1"/>
</dbReference>
<dbReference type="Gene3D" id="2.130.10.10">
    <property type="entry name" value="YVTN repeat-like/Quinoprotein amine dehydrogenase"/>
    <property type="match status" value="1"/>
</dbReference>
<name>A0A502C1B6_9GAMM</name>
<evidence type="ECO:0000256" key="1">
    <source>
        <dbReference type="SAM" id="SignalP"/>
    </source>
</evidence>
<dbReference type="GO" id="GO:0016603">
    <property type="term" value="F:glutaminyl-peptide cyclotransferase activity"/>
    <property type="evidence" value="ECO:0007669"/>
    <property type="project" value="InterPro"/>
</dbReference>
<proteinExistence type="predicted"/>
<comment type="caution">
    <text evidence="2">The sequence shown here is derived from an EMBL/GenBank/DDBJ whole genome shotgun (WGS) entry which is preliminary data.</text>
</comment>
<dbReference type="InterPro" id="IPR015943">
    <property type="entry name" value="WD40/YVTN_repeat-like_dom_sf"/>
</dbReference>
<sequence length="260" mass="28929">MTRLPGLTSTFALILLLGSAAAQAAIPVYGYKVVRTYPHDTGAYTEGLFYKDGYLYESTGQAGTSTVRKVELQSGETVQRYNVPSQYFGEGIVDWKDRLVQLTWQTQTGFVYDLASFKLQRTFTYPGEGWALTRDEHHLYMSDGSAVLRILDSESLASTGSILVTAEGSPVTNLNELEWIKGEIYANVWLTNRIARIDPANGHVVGWIDLDGLFDINQLPDPGNDVLNGIAYDAAHDRLFVTGKRWPTLFEIKLVKQPTP</sequence>
<dbReference type="RefSeq" id="WP_140653799.1">
    <property type="nucleotide sequence ID" value="NZ_RCZB01000006.1"/>
</dbReference>
<dbReference type="PANTHER" id="PTHR31270">
    <property type="entry name" value="GLUTAMINYL-PEPTIDE CYCLOTRANSFERASE"/>
    <property type="match status" value="1"/>
</dbReference>
<dbReference type="SUPFAM" id="SSF50969">
    <property type="entry name" value="YVTN repeat-like/Quinoprotein amine dehydrogenase"/>
    <property type="match status" value="1"/>
</dbReference>
<gene>
    <name evidence="2" type="ORF">EAH88_14085</name>
</gene>
<feature type="signal peptide" evidence="1">
    <location>
        <begin position="1"/>
        <end position="24"/>
    </location>
</feature>
<dbReference type="InterPro" id="IPR011044">
    <property type="entry name" value="Quino_amine_DH_bsu"/>
</dbReference>
<keyword evidence="1" id="KW-0732">Signal</keyword>
<protein>
    <submittedName>
        <fullName evidence="2">Glutaminyl-peptide cyclotransferase</fullName>
    </submittedName>
</protein>
<dbReference type="EMBL" id="RCZO01000008">
    <property type="protein sequence ID" value="TPG06454.1"/>
    <property type="molecule type" value="Genomic_DNA"/>
</dbReference>
<dbReference type="InterPro" id="IPR007788">
    <property type="entry name" value="QCT"/>
</dbReference>